<evidence type="ECO:0000313" key="4">
    <source>
        <dbReference type="EMBL" id="EIC28608.1"/>
    </source>
</evidence>
<dbReference type="AlphaFoldDB" id="H8GQE9"/>
<reference evidence="4 5" key="1">
    <citation type="journal article" date="2013" name="Genome Announc.">
        <title>Genome Sequence of the Obligate Gammaproteobacterial Methanotroph Methylomicrobium album Strain BG8.</title>
        <authorList>
            <person name="Kits K.D."/>
            <person name="Kalyuzhnaya M.G."/>
            <person name="Klotz M.G."/>
            <person name="Jetten M.S."/>
            <person name="Op den Camp H.J."/>
            <person name="Vuilleumier S."/>
            <person name="Bringel F."/>
            <person name="Dispirito A.A."/>
            <person name="Murrell J.C."/>
            <person name="Bruce D."/>
            <person name="Cheng J.F."/>
            <person name="Copeland A."/>
            <person name="Goodwin L."/>
            <person name="Hauser L."/>
            <person name="Lajus A."/>
            <person name="Land M.L."/>
            <person name="Lapidus A."/>
            <person name="Lucas S."/>
            <person name="Medigue C."/>
            <person name="Pitluck S."/>
            <person name="Woyke T."/>
            <person name="Zeytun A."/>
            <person name="Stein L.Y."/>
        </authorList>
    </citation>
    <scope>NUCLEOTIDE SEQUENCE [LARGE SCALE GENOMIC DNA]</scope>
    <source>
        <strain evidence="4 5">BG8</strain>
    </source>
</reference>
<dbReference type="SMART" id="SM01007">
    <property type="entry name" value="Aldolase_II"/>
    <property type="match status" value="1"/>
</dbReference>
<dbReference type="GO" id="GO:0005829">
    <property type="term" value="C:cytosol"/>
    <property type="evidence" value="ECO:0007669"/>
    <property type="project" value="TreeGrafter"/>
</dbReference>
<dbReference type="PANTHER" id="PTHR22789:SF0">
    <property type="entry name" value="3-OXO-TETRONATE 4-PHOSPHATE DECARBOXYLASE-RELATED"/>
    <property type="match status" value="1"/>
</dbReference>
<evidence type="ECO:0000256" key="1">
    <source>
        <dbReference type="ARBA" id="ARBA00022723"/>
    </source>
</evidence>
<dbReference type="EMBL" id="CM001475">
    <property type="protein sequence ID" value="EIC28608.1"/>
    <property type="molecule type" value="Genomic_DNA"/>
</dbReference>
<dbReference type="HOGENOM" id="CLU_088910_0_0_6"/>
<dbReference type="InterPro" id="IPR036409">
    <property type="entry name" value="Aldolase_II/adducin_N_sf"/>
</dbReference>
<dbReference type="Gene3D" id="3.40.225.10">
    <property type="entry name" value="Class II aldolase/adducin N-terminal domain"/>
    <property type="match status" value="1"/>
</dbReference>
<dbReference type="eggNOG" id="COG0235">
    <property type="taxonomic scope" value="Bacteria"/>
</dbReference>
<dbReference type="InterPro" id="IPR050197">
    <property type="entry name" value="Aldolase_class_II_sugar_metab"/>
</dbReference>
<dbReference type="GO" id="GO:0019323">
    <property type="term" value="P:pentose catabolic process"/>
    <property type="evidence" value="ECO:0007669"/>
    <property type="project" value="TreeGrafter"/>
</dbReference>
<gene>
    <name evidence="4" type="ORF">Metal_0775</name>
</gene>
<keyword evidence="1" id="KW-0479">Metal-binding</keyword>
<sequence>MRKTGAMSEREGVIKYRLDYRVAPSRTIAGFAELNAWRGLLWRIGLIGQDDARYDGLGYGNLSLRLKGESFTVTGTQTGHLPHLTADHYAYVSQALPEENYLQAEGPLAPSSEALTHAAIYRAAPEVCCVAHGHSPEIWRHAETLGLTCVAEAIAYGTPAMAQAVSAIAETNPEQGIIVMRGHLDGLLTYGRTPEIACWQMVRSLASAWALADLSEDR</sequence>
<organism evidence="4 5">
    <name type="scientific">Methylomicrobium album BG8</name>
    <dbReference type="NCBI Taxonomy" id="686340"/>
    <lineage>
        <taxon>Bacteria</taxon>
        <taxon>Pseudomonadati</taxon>
        <taxon>Pseudomonadota</taxon>
        <taxon>Gammaproteobacteria</taxon>
        <taxon>Methylococcales</taxon>
        <taxon>Methylococcaceae</taxon>
        <taxon>Methylomicrobium</taxon>
    </lineage>
</organism>
<name>H8GQE9_METAL</name>
<keyword evidence="2" id="KW-0456">Lyase</keyword>
<dbReference type="GO" id="GO:0046872">
    <property type="term" value="F:metal ion binding"/>
    <property type="evidence" value="ECO:0007669"/>
    <property type="project" value="UniProtKB-KW"/>
</dbReference>
<dbReference type="InterPro" id="IPR001303">
    <property type="entry name" value="Aldolase_II/adducin_N"/>
</dbReference>
<evidence type="ECO:0000256" key="2">
    <source>
        <dbReference type="ARBA" id="ARBA00023239"/>
    </source>
</evidence>
<keyword evidence="5" id="KW-1185">Reference proteome</keyword>
<proteinExistence type="predicted"/>
<dbReference type="SUPFAM" id="SSF53639">
    <property type="entry name" value="AraD/HMP-PK domain-like"/>
    <property type="match status" value="1"/>
</dbReference>
<accession>H8GQE9</accession>
<dbReference type="STRING" id="686340.Metal_0775"/>
<dbReference type="GO" id="GO:0016832">
    <property type="term" value="F:aldehyde-lyase activity"/>
    <property type="evidence" value="ECO:0007669"/>
    <property type="project" value="TreeGrafter"/>
</dbReference>
<protein>
    <submittedName>
        <fullName evidence="4">Ribulose-5-phosphate 4-epimerase-like epimerase or aldolase</fullName>
    </submittedName>
</protein>
<dbReference type="RefSeq" id="WP_005369797.1">
    <property type="nucleotide sequence ID" value="NZ_CM001475.1"/>
</dbReference>
<evidence type="ECO:0000259" key="3">
    <source>
        <dbReference type="SMART" id="SM01007"/>
    </source>
</evidence>
<evidence type="ECO:0000313" key="5">
    <source>
        <dbReference type="Proteomes" id="UP000005090"/>
    </source>
</evidence>
<feature type="domain" description="Class II aldolase/adducin N-terminal" evidence="3">
    <location>
        <begin position="39"/>
        <end position="212"/>
    </location>
</feature>
<dbReference type="Pfam" id="PF00596">
    <property type="entry name" value="Aldolase_II"/>
    <property type="match status" value="1"/>
</dbReference>
<dbReference type="PANTHER" id="PTHR22789">
    <property type="entry name" value="FUCULOSE PHOSPHATE ALDOLASE"/>
    <property type="match status" value="1"/>
</dbReference>
<dbReference type="Proteomes" id="UP000005090">
    <property type="component" value="Chromosome"/>
</dbReference>